<dbReference type="Proteomes" id="UP000800041">
    <property type="component" value="Unassembled WGS sequence"/>
</dbReference>
<dbReference type="GO" id="GO:0000302">
    <property type="term" value="P:response to reactive oxygen species"/>
    <property type="evidence" value="ECO:0007669"/>
    <property type="project" value="TreeGrafter"/>
</dbReference>
<dbReference type="AlphaFoldDB" id="A0A6G1H0Q4"/>
<protein>
    <submittedName>
        <fullName evidence="4">Calycin-like protein</fullName>
    </submittedName>
</protein>
<accession>A0A6G1H0Q4</accession>
<sequence>MLVSTSSVVLTWALVATAHGGVIEQRQTAPSPVPAPAVVDAIWDGKCTYPRPTANFSLPDYLGRWYQQAGTPFLFTTGCKCITADYGMNDDGTVSVLNRCELLNQKIDISGSAAPAPEAYGETAAFVVTLNPQSEQECAGPNYIVQETNDIYSIVQSANFETMFLLSRIQDVPSNEVDNWIRRAGELGTNVTNVIKYDQMECKFSNSTAA</sequence>
<dbReference type="OrthoDB" id="565904at2759"/>
<evidence type="ECO:0000256" key="1">
    <source>
        <dbReference type="ARBA" id="ARBA00006889"/>
    </source>
</evidence>
<evidence type="ECO:0000259" key="3">
    <source>
        <dbReference type="Pfam" id="PF08212"/>
    </source>
</evidence>
<dbReference type="EMBL" id="ML977156">
    <property type="protein sequence ID" value="KAF1986548.1"/>
    <property type="molecule type" value="Genomic_DNA"/>
</dbReference>
<keyword evidence="2" id="KW-0732">Signal</keyword>
<dbReference type="InterPro" id="IPR022271">
    <property type="entry name" value="Lipocalin_ApoD"/>
</dbReference>
<dbReference type="GO" id="GO:0006629">
    <property type="term" value="P:lipid metabolic process"/>
    <property type="evidence" value="ECO:0007669"/>
    <property type="project" value="TreeGrafter"/>
</dbReference>
<organism evidence="4 5">
    <name type="scientific">Aulographum hederae CBS 113979</name>
    <dbReference type="NCBI Taxonomy" id="1176131"/>
    <lineage>
        <taxon>Eukaryota</taxon>
        <taxon>Fungi</taxon>
        <taxon>Dikarya</taxon>
        <taxon>Ascomycota</taxon>
        <taxon>Pezizomycotina</taxon>
        <taxon>Dothideomycetes</taxon>
        <taxon>Pleosporomycetidae</taxon>
        <taxon>Aulographales</taxon>
        <taxon>Aulographaceae</taxon>
    </lineage>
</organism>
<comment type="similarity">
    <text evidence="1 2">Belongs to the calycin superfamily. Lipocalin family.</text>
</comment>
<reference evidence="4" key="1">
    <citation type="journal article" date="2020" name="Stud. Mycol.">
        <title>101 Dothideomycetes genomes: a test case for predicting lifestyles and emergence of pathogens.</title>
        <authorList>
            <person name="Haridas S."/>
            <person name="Albert R."/>
            <person name="Binder M."/>
            <person name="Bloem J."/>
            <person name="Labutti K."/>
            <person name="Salamov A."/>
            <person name="Andreopoulos B."/>
            <person name="Baker S."/>
            <person name="Barry K."/>
            <person name="Bills G."/>
            <person name="Bluhm B."/>
            <person name="Cannon C."/>
            <person name="Castanera R."/>
            <person name="Culley D."/>
            <person name="Daum C."/>
            <person name="Ezra D."/>
            <person name="Gonzalez J."/>
            <person name="Henrissat B."/>
            <person name="Kuo A."/>
            <person name="Liang C."/>
            <person name="Lipzen A."/>
            <person name="Lutzoni F."/>
            <person name="Magnuson J."/>
            <person name="Mondo S."/>
            <person name="Nolan M."/>
            <person name="Ohm R."/>
            <person name="Pangilinan J."/>
            <person name="Park H.-J."/>
            <person name="Ramirez L."/>
            <person name="Alfaro M."/>
            <person name="Sun H."/>
            <person name="Tritt A."/>
            <person name="Yoshinaga Y."/>
            <person name="Zwiers L.-H."/>
            <person name="Turgeon B."/>
            <person name="Goodwin S."/>
            <person name="Spatafora J."/>
            <person name="Crous P."/>
            <person name="Grigoriev I."/>
        </authorList>
    </citation>
    <scope>NUCLEOTIDE SEQUENCE</scope>
    <source>
        <strain evidence="4">CBS 113979</strain>
    </source>
</reference>
<dbReference type="Gene3D" id="2.40.128.20">
    <property type="match status" value="1"/>
</dbReference>
<feature type="chain" id="PRO_5026415736" evidence="2">
    <location>
        <begin position="21"/>
        <end position="210"/>
    </location>
</feature>
<evidence type="ECO:0000256" key="2">
    <source>
        <dbReference type="PIRNR" id="PIRNR036893"/>
    </source>
</evidence>
<dbReference type="SUPFAM" id="SSF50814">
    <property type="entry name" value="Lipocalins"/>
    <property type="match status" value="1"/>
</dbReference>
<evidence type="ECO:0000313" key="4">
    <source>
        <dbReference type="EMBL" id="KAF1986548.1"/>
    </source>
</evidence>
<evidence type="ECO:0000313" key="5">
    <source>
        <dbReference type="Proteomes" id="UP000800041"/>
    </source>
</evidence>
<keyword evidence="5" id="KW-1185">Reference proteome</keyword>
<name>A0A6G1H0Q4_9PEZI</name>
<feature type="domain" description="Lipocalin/cytosolic fatty-acid binding" evidence="3">
    <location>
        <begin position="58"/>
        <end position="197"/>
    </location>
</feature>
<feature type="signal peptide" evidence="2">
    <location>
        <begin position="1"/>
        <end position="20"/>
    </location>
</feature>
<dbReference type="PANTHER" id="PTHR10612:SF34">
    <property type="entry name" value="APOLIPOPROTEIN D"/>
    <property type="match status" value="1"/>
</dbReference>
<dbReference type="InterPro" id="IPR000566">
    <property type="entry name" value="Lipocln_cytosolic_FA-bd_dom"/>
</dbReference>
<dbReference type="PIRSF" id="PIRSF036893">
    <property type="entry name" value="Lipocalin_ApoD"/>
    <property type="match status" value="1"/>
</dbReference>
<dbReference type="GO" id="GO:0005737">
    <property type="term" value="C:cytoplasm"/>
    <property type="evidence" value="ECO:0007669"/>
    <property type="project" value="TreeGrafter"/>
</dbReference>
<dbReference type="InterPro" id="IPR012674">
    <property type="entry name" value="Calycin"/>
</dbReference>
<proteinExistence type="inferred from homology"/>
<dbReference type="Pfam" id="PF08212">
    <property type="entry name" value="Lipocalin_2"/>
    <property type="match status" value="1"/>
</dbReference>
<gene>
    <name evidence="4" type="ORF">K402DRAFT_421025</name>
</gene>
<dbReference type="PANTHER" id="PTHR10612">
    <property type="entry name" value="APOLIPOPROTEIN D"/>
    <property type="match status" value="1"/>
</dbReference>